<evidence type="ECO:0000256" key="3">
    <source>
        <dbReference type="ARBA" id="ARBA00022692"/>
    </source>
</evidence>
<keyword evidence="4 6" id="KW-1133">Transmembrane helix</keyword>
<dbReference type="Proteomes" id="UP000051256">
    <property type="component" value="Unassembled WGS sequence"/>
</dbReference>
<dbReference type="PANTHER" id="PTHR21716:SF62">
    <property type="entry name" value="TRANSPORT PROTEIN YDBI-RELATED"/>
    <property type="match status" value="1"/>
</dbReference>
<feature type="transmembrane region" description="Helical" evidence="6">
    <location>
        <begin position="264"/>
        <end position="283"/>
    </location>
</feature>
<dbReference type="PANTHER" id="PTHR21716">
    <property type="entry name" value="TRANSMEMBRANE PROTEIN"/>
    <property type="match status" value="1"/>
</dbReference>
<feature type="transmembrane region" description="Helical" evidence="6">
    <location>
        <begin position="295"/>
        <end position="324"/>
    </location>
</feature>
<dbReference type="PATRIC" id="fig|1423802.4.peg.1522"/>
<evidence type="ECO:0000313" key="8">
    <source>
        <dbReference type="Proteomes" id="UP000051256"/>
    </source>
</evidence>
<evidence type="ECO:0000256" key="2">
    <source>
        <dbReference type="ARBA" id="ARBA00009773"/>
    </source>
</evidence>
<comment type="similarity">
    <text evidence="2">Belongs to the autoinducer-2 exporter (AI-2E) (TC 2.A.86) family.</text>
</comment>
<evidence type="ECO:0000313" key="7">
    <source>
        <dbReference type="EMBL" id="KRM94546.1"/>
    </source>
</evidence>
<comment type="subcellular location">
    <subcellularLocation>
        <location evidence="1">Membrane</location>
        <topology evidence="1">Multi-pass membrane protein</topology>
    </subcellularLocation>
</comment>
<keyword evidence="8" id="KW-1185">Reference proteome</keyword>
<dbReference type="InterPro" id="IPR002549">
    <property type="entry name" value="AI-2E-like"/>
</dbReference>
<proteinExistence type="inferred from homology"/>
<feature type="transmembrane region" description="Helical" evidence="6">
    <location>
        <begin position="57"/>
        <end position="78"/>
    </location>
</feature>
<comment type="caution">
    <text evidence="7">The sequence shown here is derived from an EMBL/GenBank/DDBJ whole genome shotgun (WGS) entry which is preliminary data.</text>
</comment>
<dbReference type="Pfam" id="PF01594">
    <property type="entry name" value="AI-2E_transport"/>
    <property type="match status" value="1"/>
</dbReference>
<feature type="transmembrane region" description="Helical" evidence="6">
    <location>
        <begin position="195"/>
        <end position="221"/>
    </location>
</feature>
<dbReference type="GO" id="GO:0055085">
    <property type="term" value="P:transmembrane transport"/>
    <property type="evidence" value="ECO:0007669"/>
    <property type="project" value="TreeGrafter"/>
</dbReference>
<sequence length="347" mass="38996">MWEKFVNNIQLRRIVVLALAIAILVVFRGMMSMILLTFIFTLIVVKLSNFVSEKTPIPRTLVVVVVYVLILIGLFITITDYLPQLLDQTISSTKDMIDFYSDPKNLPDGQTMGWINDAIQKAHLMDQVQNGVSLVWHYVTSVGAMGVTLFLSLILSFFYAVEQNSMAKFSKEFLSSDISWFFSDLYFFGKKFVGSFGVVIEAQFFIAIVNTVLTTIVMYFMHMPELAVLSIMIFILSLIPVAGVIVSLVPLSLVAYSIGGFTDVLYIWLMILAVHTLEAYVLNPKFMSSRTNLPIFYTFVVLLVAEHFFGTWGLICGVPIFTFFLDITGVQTESADHTKGITGDQPK</sequence>
<feature type="transmembrane region" description="Helical" evidence="6">
    <location>
        <begin position="14"/>
        <end position="45"/>
    </location>
</feature>
<evidence type="ECO:0000256" key="4">
    <source>
        <dbReference type="ARBA" id="ARBA00022989"/>
    </source>
</evidence>
<evidence type="ECO:0008006" key="9">
    <source>
        <dbReference type="Google" id="ProtNLM"/>
    </source>
</evidence>
<dbReference type="EMBL" id="AYZR01000004">
    <property type="protein sequence ID" value="KRM94546.1"/>
    <property type="molecule type" value="Genomic_DNA"/>
</dbReference>
<feature type="transmembrane region" description="Helical" evidence="6">
    <location>
        <begin position="135"/>
        <end position="161"/>
    </location>
</feature>
<name>A0A0R2CTW3_9LACO</name>
<evidence type="ECO:0000256" key="1">
    <source>
        <dbReference type="ARBA" id="ARBA00004141"/>
    </source>
</evidence>
<reference evidence="7 8" key="1">
    <citation type="journal article" date="2015" name="Genome Announc.">
        <title>Expanding the biotechnology potential of lactobacilli through comparative genomics of 213 strains and associated genera.</title>
        <authorList>
            <person name="Sun Z."/>
            <person name="Harris H.M."/>
            <person name="McCann A."/>
            <person name="Guo C."/>
            <person name="Argimon S."/>
            <person name="Zhang W."/>
            <person name="Yang X."/>
            <person name="Jeffery I.B."/>
            <person name="Cooney J.C."/>
            <person name="Kagawa T.F."/>
            <person name="Liu W."/>
            <person name="Song Y."/>
            <person name="Salvetti E."/>
            <person name="Wrobel A."/>
            <person name="Rasinkangas P."/>
            <person name="Parkhill J."/>
            <person name="Rea M.C."/>
            <person name="O'Sullivan O."/>
            <person name="Ritari J."/>
            <person name="Douillard F.P."/>
            <person name="Paul Ross R."/>
            <person name="Yang R."/>
            <person name="Briner A.E."/>
            <person name="Felis G.E."/>
            <person name="de Vos W.M."/>
            <person name="Barrangou R."/>
            <person name="Klaenhammer T.R."/>
            <person name="Caufield P.W."/>
            <person name="Cui Y."/>
            <person name="Zhang H."/>
            <person name="O'Toole P.W."/>
        </authorList>
    </citation>
    <scope>NUCLEOTIDE SEQUENCE [LARGE SCALE GENOMIC DNA]</scope>
    <source>
        <strain evidence="7 8">DSM 24302</strain>
    </source>
</reference>
<evidence type="ECO:0000256" key="5">
    <source>
        <dbReference type="ARBA" id="ARBA00023136"/>
    </source>
</evidence>
<gene>
    <name evidence="7" type="ORF">FC56_GL001504</name>
</gene>
<protein>
    <recommendedName>
        <fullName evidence="9">Permease</fullName>
    </recommendedName>
</protein>
<dbReference type="GO" id="GO:0016020">
    <property type="term" value="C:membrane"/>
    <property type="evidence" value="ECO:0007669"/>
    <property type="project" value="UniProtKB-SubCell"/>
</dbReference>
<dbReference type="STRING" id="1423802.FC56_GL001504"/>
<accession>A0A0R2CTW3</accession>
<evidence type="ECO:0000256" key="6">
    <source>
        <dbReference type="SAM" id="Phobius"/>
    </source>
</evidence>
<organism evidence="7 8">
    <name type="scientific">Lentilactobacillus senioris DSM 24302 = JCM 17472</name>
    <dbReference type="NCBI Taxonomy" id="1423802"/>
    <lineage>
        <taxon>Bacteria</taxon>
        <taxon>Bacillati</taxon>
        <taxon>Bacillota</taxon>
        <taxon>Bacilli</taxon>
        <taxon>Lactobacillales</taxon>
        <taxon>Lactobacillaceae</taxon>
        <taxon>Lentilactobacillus</taxon>
    </lineage>
</organism>
<feature type="transmembrane region" description="Helical" evidence="6">
    <location>
        <begin position="233"/>
        <end position="258"/>
    </location>
</feature>
<keyword evidence="5 6" id="KW-0472">Membrane</keyword>
<dbReference type="AlphaFoldDB" id="A0A0R2CTW3"/>
<keyword evidence="3 6" id="KW-0812">Transmembrane</keyword>